<evidence type="ECO:0000313" key="8">
    <source>
        <dbReference type="Proteomes" id="UP001652625"/>
    </source>
</evidence>
<evidence type="ECO:0000313" key="9">
    <source>
        <dbReference type="RefSeq" id="XP_065661305.1"/>
    </source>
</evidence>
<keyword evidence="4" id="KW-0472">Membrane</keyword>
<dbReference type="InterPro" id="IPR041728">
    <property type="entry name" value="GPAT/DHAPAT_LPLAT"/>
</dbReference>
<gene>
    <name evidence="9" type="primary">LOC100205381</name>
</gene>
<dbReference type="PANTHER" id="PTHR12563">
    <property type="entry name" value="GLYCEROL-3-PHOSPHATE ACYLTRANSFERASE"/>
    <property type="match status" value="1"/>
</dbReference>
<dbReference type="InterPro" id="IPR045520">
    <property type="entry name" value="GPAT/DHAPAT_C"/>
</dbReference>
<comment type="similarity">
    <text evidence="2 6">Belongs to the GPAT/DAPAT family.</text>
</comment>
<dbReference type="CDD" id="cd07993">
    <property type="entry name" value="LPLAT_DHAPAT-like"/>
    <property type="match status" value="1"/>
</dbReference>
<dbReference type="Pfam" id="PF01553">
    <property type="entry name" value="Acyltransferase"/>
    <property type="match status" value="1"/>
</dbReference>
<dbReference type="SMART" id="SM00563">
    <property type="entry name" value="PlsC"/>
    <property type="match status" value="1"/>
</dbReference>
<evidence type="ECO:0000256" key="2">
    <source>
        <dbReference type="ARBA" id="ARBA00007937"/>
    </source>
</evidence>
<dbReference type="RefSeq" id="XP_065661305.1">
    <property type="nucleotide sequence ID" value="XM_065805233.1"/>
</dbReference>
<reference evidence="9" key="1">
    <citation type="submission" date="2025-08" db="UniProtKB">
        <authorList>
            <consortium name="RefSeq"/>
        </authorList>
    </citation>
    <scope>IDENTIFICATION</scope>
</reference>
<evidence type="ECO:0000256" key="3">
    <source>
        <dbReference type="ARBA" id="ARBA00022679"/>
    </source>
</evidence>
<dbReference type="InterPro" id="IPR022284">
    <property type="entry name" value="GPAT/DHAPAT"/>
</dbReference>
<dbReference type="Pfam" id="PF19277">
    <property type="entry name" value="GPAT_C"/>
    <property type="match status" value="1"/>
</dbReference>
<dbReference type="SUPFAM" id="SSF69593">
    <property type="entry name" value="Glycerol-3-phosphate (1)-acyltransferase"/>
    <property type="match status" value="1"/>
</dbReference>
<name>A0ABM4CHU5_HYDVU</name>
<feature type="domain" description="Phospholipid/glycerol acyltransferase" evidence="7">
    <location>
        <begin position="128"/>
        <end position="257"/>
    </location>
</feature>
<dbReference type="PANTHER" id="PTHR12563:SF17">
    <property type="entry name" value="DIHYDROXYACETONE PHOSPHATE ACYLTRANSFERASE"/>
    <property type="match status" value="1"/>
</dbReference>
<evidence type="ECO:0000256" key="1">
    <source>
        <dbReference type="ARBA" id="ARBA00004184"/>
    </source>
</evidence>
<keyword evidence="5 6" id="KW-0012">Acyltransferase</keyword>
<keyword evidence="3 6" id="KW-0808">Transferase</keyword>
<keyword evidence="8" id="KW-1185">Reference proteome</keyword>
<proteinExistence type="inferred from homology"/>
<evidence type="ECO:0000256" key="5">
    <source>
        <dbReference type="ARBA" id="ARBA00023315"/>
    </source>
</evidence>
<evidence type="ECO:0000259" key="7">
    <source>
        <dbReference type="SMART" id="SM00563"/>
    </source>
</evidence>
<dbReference type="Proteomes" id="UP001652625">
    <property type="component" value="Chromosome 09"/>
</dbReference>
<dbReference type="GO" id="GO:0016746">
    <property type="term" value="F:acyltransferase activity"/>
    <property type="evidence" value="ECO:0007669"/>
    <property type="project" value="UniProtKB-KW"/>
</dbReference>
<dbReference type="PIRSF" id="PIRSF000437">
    <property type="entry name" value="GPAT_DHAPAT"/>
    <property type="match status" value="1"/>
</dbReference>
<sequence>MSNNKNGWVDVTISNQWDIFWSLFHNHKSPTYMFAEKYDRSLIKDKILSTHRIKDVIEKHKQETGIDSNTAYKNAASIIDEISHAFSLRTIRFMAYIIMKTVKKLFKEVLVNKDGIDAFRECSYLTPVVLAPTHNSYFDFILISYVCFAMNLPIPAIAAGQDFLSMAIVNHLLRGSGAFYMRRSFATDFFYKSIFTEYVQLVLLIAERPIEFFPEGTRSRCGKAFQPKVGLLSMVLESFVHGFVPDVSFIPISISFEKITEENLYMFELLGIPKPKESLLGMLKARSVLYSDYGSVCIYFGKIMSLKDFCNGKIDNISYVKIPRCERHLKIFGREESEMKIAKDFAIQIVLEQQSNMTIYIRAVVAAYLLQYQNVELEALVQFVNCIGFVLSQFGCRLYSIEELITDKSSIVKALNYSCMVLKITDNKVIYDCFQLSSATSIQNDLSKVLIDLECHALGYVYLSCQRNRLIQSCFFPSILLCSMSRSLHRVACFKIFSFLSDLLQFEVIINPTCNNEEAFVSAINLLQTSKLVIITNDEIIPIKIKMAEIEFLIYLLQPFYDAYLIVMENLLVQKFNFPISFKLIAASLQLHSVNTIKYCGLQTYESLSLHTLSNIVIYLSRSDHLLTVKNAKFETLISGVNRNKMIRTMHELDGNP</sequence>
<evidence type="ECO:0000256" key="4">
    <source>
        <dbReference type="ARBA" id="ARBA00023136"/>
    </source>
</evidence>
<dbReference type="InterPro" id="IPR002123">
    <property type="entry name" value="Plipid/glycerol_acylTrfase"/>
</dbReference>
<comment type="subcellular location">
    <subcellularLocation>
        <location evidence="1">Endomembrane system</location>
        <topology evidence="1">Peripheral membrane protein</topology>
    </subcellularLocation>
</comment>
<dbReference type="GeneID" id="100205381"/>
<evidence type="ECO:0000256" key="6">
    <source>
        <dbReference type="PIRNR" id="PIRNR000437"/>
    </source>
</evidence>
<organism evidence="8 9">
    <name type="scientific">Hydra vulgaris</name>
    <name type="common">Hydra</name>
    <name type="synonym">Hydra attenuata</name>
    <dbReference type="NCBI Taxonomy" id="6087"/>
    <lineage>
        <taxon>Eukaryota</taxon>
        <taxon>Metazoa</taxon>
        <taxon>Cnidaria</taxon>
        <taxon>Hydrozoa</taxon>
        <taxon>Hydroidolina</taxon>
        <taxon>Anthoathecata</taxon>
        <taxon>Aplanulata</taxon>
        <taxon>Hydridae</taxon>
        <taxon>Hydra</taxon>
    </lineage>
</organism>
<protein>
    <submittedName>
        <fullName evidence="9">Dihydroxyacetone phosphate acyltransferase isoform X4</fullName>
    </submittedName>
</protein>
<accession>A0ABM4CHU5</accession>